<reference evidence="2 3" key="1">
    <citation type="submission" date="2014-05" db="EMBL/GenBank/DDBJ databases">
        <title>Draft Genome Sequence of Kitasatospora cheerisanensis KCTC 2395.</title>
        <authorList>
            <person name="Nam D.H."/>
        </authorList>
    </citation>
    <scope>NUCLEOTIDE SEQUENCE [LARGE SCALE GENOMIC DNA]</scope>
    <source>
        <strain evidence="2 3">KCTC 2395</strain>
    </source>
</reference>
<evidence type="ECO:0000313" key="3">
    <source>
        <dbReference type="Proteomes" id="UP000027178"/>
    </source>
</evidence>
<evidence type="ECO:0000313" key="2">
    <source>
        <dbReference type="EMBL" id="KDN82229.1"/>
    </source>
</evidence>
<dbReference type="SUPFAM" id="SSF51679">
    <property type="entry name" value="Bacterial luciferase-like"/>
    <property type="match status" value="1"/>
</dbReference>
<comment type="caution">
    <text evidence="2">The sequence shown here is derived from an EMBL/GenBank/DDBJ whole genome shotgun (WGS) entry which is preliminary data.</text>
</comment>
<feature type="compositionally biased region" description="Basic and acidic residues" evidence="1">
    <location>
        <begin position="1"/>
        <end position="14"/>
    </location>
</feature>
<feature type="region of interest" description="Disordered" evidence="1">
    <location>
        <begin position="1"/>
        <end position="77"/>
    </location>
</feature>
<dbReference type="PATRIC" id="fig|1348663.4.peg.5866"/>
<name>A0A066YQI6_9ACTN</name>
<evidence type="ECO:0000256" key="1">
    <source>
        <dbReference type="SAM" id="MobiDB-lite"/>
    </source>
</evidence>
<dbReference type="GO" id="GO:0016705">
    <property type="term" value="F:oxidoreductase activity, acting on paired donors, with incorporation or reduction of molecular oxygen"/>
    <property type="evidence" value="ECO:0007669"/>
    <property type="project" value="InterPro"/>
</dbReference>
<accession>A0A066YQI6</accession>
<dbReference type="Proteomes" id="UP000027178">
    <property type="component" value="Unassembled WGS sequence"/>
</dbReference>
<dbReference type="InterPro" id="IPR036661">
    <property type="entry name" value="Luciferase-like_sf"/>
</dbReference>
<dbReference type="Gene3D" id="3.20.20.30">
    <property type="entry name" value="Luciferase-like domain"/>
    <property type="match status" value="1"/>
</dbReference>
<proteinExistence type="predicted"/>
<keyword evidence="3" id="KW-1185">Reference proteome</keyword>
<feature type="compositionally biased region" description="Basic residues" evidence="1">
    <location>
        <begin position="15"/>
        <end position="38"/>
    </location>
</feature>
<dbReference type="EMBL" id="JNBY01000116">
    <property type="protein sequence ID" value="KDN82229.1"/>
    <property type="molecule type" value="Genomic_DNA"/>
</dbReference>
<organism evidence="2 3">
    <name type="scientific">Kitasatospora cheerisanensis KCTC 2395</name>
    <dbReference type="NCBI Taxonomy" id="1348663"/>
    <lineage>
        <taxon>Bacteria</taxon>
        <taxon>Bacillati</taxon>
        <taxon>Actinomycetota</taxon>
        <taxon>Actinomycetes</taxon>
        <taxon>Kitasatosporales</taxon>
        <taxon>Streptomycetaceae</taxon>
        <taxon>Kitasatospora</taxon>
    </lineage>
</organism>
<sequence length="188" mass="21524">MGPRRDQPPADRRRPPGRHTRARRRPLRHVPERRRRLRGTPLPPHPAAHPRRRLAPLPPTRRPPRPGVRRPALPLPDTRRRIAEAHAAAARHGRTLRISRHVTVVLAETDAAAHRRLRDLLQHTDAPTRRHLATAYTGTPDTVATRLHLLRAAGVQVLHLAFPTPQARALRRELITQLRNPSPPRRSW</sequence>
<dbReference type="HOGENOM" id="CLU_1439335_0_0_11"/>
<protein>
    <recommendedName>
        <fullName evidence="4">Luciferase-like domain-containing protein</fullName>
    </recommendedName>
</protein>
<evidence type="ECO:0008006" key="4">
    <source>
        <dbReference type="Google" id="ProtNLM"/>
    </source>
</evidence>
<gene>
    <name evidence="2" type="ORF">KCH_60630</name>
</gene>
<dbReference type="AlphaFoldDB" id="A0A066YQI6"/>